<evidence type="ECO:0000256" key="11">
    <source>
        <dbReference type="ARBA" id="ARBA00023014"/>
    </source>
</evidence>
<evidence type="ECO:0000256" key="10">
    <source>
        <dbReference type="ARBA" id="ARBA00023004"/>
    </source>
</evidence>
<comment type="cofactor">
    <cofactor evidence="1">
        <name>[4Fe-4S] cluster</name>
        <dbReference type="ChEBI" id="CHEBI:49883"/>
    </cofactor>
</comment>
<dbReference type="GO" id="GO:0008863">
    <property type="term" value="F:formate dehydrogenase (NAD+) activity"/>
    <property type="evidence" value="ECO:0007669"/>
    <property type="project" value="InterPro"/>
</dbReference>
<dbReference type="GO" id="GO:0051539">
    <property type="term" value="F:4 iron, 4 sulfur cluster binding"/>
    <property type="evidence" value="ECO:0007669"/>
    <property type="project" value="UniProtKB-KW"/>
</dbReference>
<feature type="domain" description="Molybdopterin oxidoreductase" evidence="13">
    <location>
        <begin position="12"/>
        <end position="393"/>
    </location>
</feature>
<feature type="region of interest" description="Disordered" evidence="12">
    <location>
        <begin position="822"/>
        <end position="845"/>
    </location>
</feature>
<dbReference type="Gene3D" id="2.40.40.20">
    <property type="match status" value="1"/>
</dbReference>
<keyword evidence="7" id="KW-0574">Periplasm</keyword>
<evidence type="ECO:0000256" key="12">
    <source>
        <dbReference type="SAM" id="MobiDB-lite"/>
    </source>
</evidence>
<dbReference type="KEGG" id="nao:Y958_18885"/>
<dbReference type="Proteomes" id="UP000197153">
    <property type="component" value="Chromosome 2"/>
</dbReference>
<keyword evidence="4" id="KW-0004">4Fe-4S</keyword>
<comment type="subcellular location">
    <subcellularLocation>
        <location evidence="2">Periplasm</location>
    </subcellularLocation>
</comment>
<dbReference type="InterPro" id="IPR009010">
    <property type="entry name" value="Asp_de-COase-like_dom_sf"/>
</dbReference>
<dbReference type="Pfam" id="PF01568">
    <property type="entry name" value="Molydop_binding"/>
    <property type="match status" value="1"/>
</dbReference>
<dbReference type="SUPFAM" id="SSF53706">
    <property type="entry name" value="Formate dehydrogenase/DMSO reductase, domains 1-3"/>
    <property type="match status" value="1"/>
</dbReference>
<dbReference type="Gene3D" id="3.40.228.10">
    <property type="entry name" value="Dimethylsulfoxide Reductase, domain 2"/>
    <property type="match status" value="2"/>
</dbReference>
<dbReference type="Gene3D" id="3.40.50.740">
    <property type="match status" value="1"/>
</dbReference>
<name>A0A248JXT8_9PROT</name>
<organism evidence="15 16">
    <name type="scientific">Nitrospirillum viridazoti CBAmc</name>
    <dbReference type="NCBI Taxonomy" id="1441467"/>
    <lineage>
        <taxon>Bacteria</taxon>
        <taxon>Pseudomonadati</taxon>
        <taxon>Pseudomonadota</taxon>
        <taxon>Alphaproteobacteria</taxon>
        <taxon>Rhodospirillales</taxon>
        <taxon>Azospirillaceae</taxon>
        <taxon>Nitrospirillum</taxon>
        <taxon>Nitrospirillum viridazoti</taxon>
    </lineage>
</organism>
<evidence type="ECO:0000259" key="14">
    <source>
        <dbReference type="Pfam" id="PF01568"/>
    </source>
</evidence>
<proteinExistence type="inferred from homology"/>
<dbReference type="AlphaFoldDB" id="A0A248JXT8"/>
<evidence type="ECO:0000256" key="6">
    <source>
        <dbReference type="ARBA" id="ARBA00022729"/>
    </source>
</evidence>
<dbReference type="InterPro" id="IPR006656">
    <property type="entry name" value="Mopterin_OxRdtase"/>
</dbReference>
<dbReference type="GO" id="GO:0047111">
    <property type="term" value="F:formate dehydrogenase (cytochrome-c-553) activity"/>
    <property type="evidence" value="ECO:0007669"/>
    <property type="project" value="InterPro"/>
</dbReference>
<dbReference type="FunFam" id="3.40.228.10:FF:000009">
    <property type="entry name" value="Formate dehydrogenase, alpha subunit, selenocysteine-containing"/>
    <property type="match status" value="1"/>
</dbReference>
<dbReference type="FunFam" id="3.40.228.10:FF:000006">
    <property type="entry name" value="Formate dehydrogenase, alpha subunit, selenocysteine-containing"/>
    <property type="match status" value="1"/>
</dbReference>
<keyword evidence="5" id="KW-0479">Metal-binding</keyword>
<keyword evidence="9" id="KW-0560">Oxidoreductase</keyword>
<dbReference type="FunFam" id="2.40.40.20:FF:000017">
    <property type="entry name" value="Formate dehydrogenase, alpha subunit"/>
    <property type="match status" value="1"/>
</dbReference>
<dbReference type="SUPFAM" id="SSF50692">
    <property type="entry name" value="ADC-like"/>
    <property type="match status" value="1"/>
</dbReference>
<keyword evidence="16" id="KW-1185">Reference proteome</keyword>
<sequence length="845" mass="93761">MASLAPTFGRGAMTNTWQDIKNANVVIVMGGNAAEAHPCGFKWVVEAKIENKAKLIVVDPRFTRTASVADVYAPIRPGTDIAFLSGLMRYLLTNDAIQHEYVRAYTNASLIVKDGFAFEDGLFSGYNEEKRSYDKSSWDYELDEQGYAKSDDTWQNPRCVINLLKSHVDRYTPEMVSRICGTPQDKYLEICKLIATTSAPDKALTSLFALGWTQHSVGAQNIRTMAMVQLLLGNIGVAGGGMNALRGHSNIQGLTDIGLLSASLPGYMNMPKDSEVTFDKYMETKLFKPLRPGQTSYWQNYRKFFVSFQKAMFGSAATAENNWAYDYLPKLDVDGYDILRAFEMMNNKQMNGYICQGFNPMQAFPDRGKIRRGLSNLKYLVVMDPLDTETANFWQDYGPQNPSKPTEIQTEVFQLPTTCFAEENGTLVNSARWLQWHWKAADAPGQAKTDLWIIAGLYNRMKAMYAKDGGAFPDALLNLTWTYADPHEPEPEEVAKEMNGRALADVNDPATGAPLLKAGQQLDAFAQLRDDGTTMSGCWIFAGSFTDKGNMTARRDATDPREAGIAPNWAWAWPANRRILYNRASANPEGKAWNPAKPVIEWNGSKWVGVDVPDYGPTVKPSDSVGPFIMNQEGQARLFARGLMNEGPFPEHYEPFESPSENVLHPKVKNNPAARLFASDKEHMGASADFPYVGTTYRLTEHFHYWTKHALINAILQPEEFVEIGEALAKEKGIEQGGWVKVSSKRGQVICKAFVTKRIKPLMVDGKPTHVIGCPIHWGFTGVARKGYGANTLTPFVGDANTNTPEFKAFLLNIEKTSAPPAVDVAQGPRDAQGVPKSLTKMGSL</sequence>
<dbReference type="PANTHER" id="PTHR43598">
    <property type="entry name" value="TUNGSTEN-CONTAINING FORMYLMETHANOFURAN DEHYDROGENASE 2 SUBUNIT B"/>
    <property type="match status" value="1"/>
</dbReference>
<evidence type="ECO:0000256" key="8">
    <source>
        <dbReference type="ARBA" id="ARBA00022933"/>
    </source>
</evidence>
<keyword evidence="10" id="KW-0408">Iron</keyword>
<evidence type="ECO:0000256" key="7">
    <source>
        <dbReference type="ARBA" id="ARBA00022764"/>
    </source>
</evidence>
<dbReference type="FunFam" id="3.40.50.740:FF:000007">
    <property type="entry name" value="Formate dehydrogenase, alpha subunit, selenocysteine-containing"/>
    <property type="match status" value="1"/>
</dbReference>
<dbReference type="InterPro" id="IPR006443">
    <property type="entry name" value="Formate-DH-alph_fdnG"/>
</dbReference>
<comment type="similarity">
    <text evidence="3">Belongs to the prokaryotic molybdopterin-containing oxidoreductase family.</text>
</comment>
<evidence type="ECO:0000313" key="16">
    <source>
        <dbReference type="Proteomes" id="UP000197153"/>
    </source>
</evidence>
<gene>
    <name evidence="15" type="primary">fdnG</name>
    <name evidence="15" type="ORF">Y958_18885</name>
</gene>
<keyword evidence="11" id="KW-0411">Iron-sulfur</keyword>
<evidence type="ECO:0000256" key="3">
    <source>
        <dbReference type="ARBA" id="ARBA00010312"/>
    </source>
</evidence>
<evidence type="ECO:0000256" key="9">
    <source>
        <dbReference type="ARBA" id="ARBA00023002"/>
    </source>
</evidence>
<keyword evidence="8" id="KW-0712">Selenocysteine</keyword>
<evidence type="ECO:0000256" key="4">
    <source>
        <dbReference type="ARBA" id="ARBA00022485"/>
    </source>
</evidence>
<evidence type="ECO:0000313" key="15">
    <source>
        <dbReference type="EMBL" id="ASG22948.1"/>
    </source>
</evidence>
<dbReference type="GO" id="GO:0030151">
    <property type="term" value="F:molybdenum ion binding"/>
    <property type="evidence" value="ECO:0007669"/>
    <property type="project" value="TreeGrafter"/>
</dbReference>
<dbReference type="PANTHER" id="PTHR43598:SF1">
    <property type="entry name" value="FORMATE DEHYDROGENASE-O MAJOR SUBUNIT"/>
    <property type="match status" value="1"/>
</dbReference>
<dbReference type="NCBIfam" id="TIGR01553">
    <property type="entry name" value="formate-DH-alph"/>
    <property type="match status" value="1"/>
</dbReference>
<dbReference type="CDD" id="cd02792">
    <property type="entry name" value="MopB_CT_Formate-Dh-Na-like"/>
    <property type="match status" value="1"/>
</dbReference>
<evidence type="ECO:0000259" key="13">
    <source>
        <dbReference type="Pfam" id="PF00384"/>
    </source>
</evidence>
<dbReference type="GO" id="GO:0043546">
    <property type="term" value="F:molybdopterin cofactor binding"/>
    <property type="evidence" value="ECO:0007669"/>
    <property type="project" value="InterPro"/>
</dbReference>
<dbReference type="Pfam" id="PF00384">
    <property type="entry name" value="Molybdopterin"/>
    <property type="match status" value="1"/>
</dbReference>
<protein>
    <submittedName>
        <fullName evidence="15">Formate dehydrogenase-N subunit alpha</fullName>
    </submittedName>
</protein>
<accession>A0A248JXT8</accession>
<evidence type="ECO:0000256" key="5">
    <source>
        <dbReference type="ARBA" id="ARBA00022723"/>
    </source>
</evidence>
<dbReference type="InterPro" id="IPR006657">
    <property type="entry name" value="MoPterin_dinucl-bd_dom"/>
</dbReference>
<evidence type="ECO:0000256" key="1">
    <source>
        <dbReference type="ARBA" id="ARBA00001966"/>
    </source>
</evidence>
<dbReference type="GO" id="GO:0009061">
    <property type="term" value="P:anaerobic respiration"/>
    <property type="evidence" value="ECO:0007669"/>
    <property type="project" value="TreeGrafter"/>
</dbReference>
<feature type="domain" description="Molybdopterin dinucleotide-binding" evidence="14">
    <location>
        <begin position="695"/>
        <end position="810"/>
    </location>
</feature>
<keyword evidence="6" id="KW-0732">Signal</keyword>
<reference evidence="15 16" key="1">
    <citation type="submission" date="2017-06" db="EMBL/GenBank/DDBJ databases">
        <title>Complete genome sequence of Nitrospirillum amazonense strain CBAmC, an endophytic nitrogen-fixing and plant growth-promoting bacterium, isolated from sugarcane.</title>
        <authorList>
            <person name="Schwab S."/>
            <person name="dos Santos Teixeira K.R."/>
            <person name="Simoes Araujo J.L."/>
            <person name="Soares Vidal M."/>
            <person name="Borges de Freitas H.R."/>
            <person name="Rivello Crivelaro A.L."/>
            <person name="Bueno de Camargo Nunes A."/>
            <person name="dos Santos C.M."/>
            <person name="Palmeira da Silva Rosa D."/>
            <person name="da Silva Padilha D."/>
            <person name="da Silva E."/>
            <person name="Araujo Terra L."/>
            <person name="Soares Mendes V."/>
            <person name="Farinelli L."/>
            <person name="Magalhaes Cruz L."/>
            <person name="Baldani J.I."/>
        </authorList>
    </citation>
    <scope>NUCLEOTIDE SEQUENCE [LARGE SCALE GENOMIC DNA]</scope>
    <source>
        <strain evidence="15 16">CBAmC</strain>
    </source>
</reference>
<dbReference type="EMBL" id="CP022111">
    <property type="protein sequence ID" value="ASG22948.1"/>
    <property type="molecule type" value="Genomic_DNA"/>
</dbReference>
<evidence type="ECO:0000256" key="2">
    <source>
        <dbReference type="ARBA" id="ARBA00004418"/>
    </source>
</evidence>
<dbReference type="GO" id="GO:0009055">
    <property type="term" value="F:electron transfer activity"/>
    <property type="evidence" value="ECO:0007669"/>
    <property type="project" value="InterPro"/>
</dbReference>
<dbReference type="GO" id="GO:0042597">
    <property type="term" value="C:periplasmic space"/>
    <property type="evidence" value="ECO:0007669"/>
    <property type="project" value="UniProtKB-SubCell"/>
</dbReference>